<dbReference type="SUPFAM" id="SSF81321">
    <property type="entry name" value="Family A G protein-coupled receptor-like"/>
    <property type="match status" value="1"/>
</dbReference>
<dbReference type="PROSITE" id="PS50262">
    <property type="entry name" value="G_PROTEIN_RECEP_F1_2"/>
    <property type="match status" value="1"/>
</dbReference>
<evidence type="ECO:0000256" key="6">
    <source>
        <dbReference type="ARBA" id="ARBA00023136"/>
    </source>
</evidence>
<evidence type="ECO:0000313" key="13">
    <source>
        <dbReference type="EMBL" id="KAK3108223.1"/>
    </source>
</evidence>
<keyword evidence="14" id="KW-1185">Reference proteome</keyword>
<keyword evidence="9" id="KW-0325">Glycoprotein</keyword>
<dbReference type="PRINTS" id="PR00237">
    <property type="entry name" value="GPCRRHODOPSN"/>
</dbReference>
<feature type="domain" description="G-protein coupled receptors family 1 profile" evidence="12">
    <location>
        <begin position="1"/>
        <end position="190"/>
    </location>
</feature>
<feature type="transmembrane region" description="Helical" evidence="11">
    <location>
        <begin position="69"/>
        <end position="98"/>
    </location>
</feature>
<evidence type="ECO:0000256" key="3">
    <source>
        <dbReference type="ARBA" id="ARBA00022692"/>
    </source>
</evidence>
<dbReference type="InterPro" id="IPR017452">
    <property type="entry name" value="GPCR_Rhodpsn_7TM"/>
</dbReference>
<protein>
    <recommendedName>
        <fullName evidence="12">G-protein coupled receptors family 1 profile domain-containing protein</fullName>
    </recommendedName>
</protein>
<dbReference type="InterPro" id="IPR000276">
    <property type="entry name" value="GPCR_Rhodpsn"/>
</dbReference>
<evidence type="ECO:0000256" key="1">
    <source>
        <dbReference type="ARBA" id="ARBA00004651"/>
    </source>
</evidence>
<evidence type="ECO:0000256" key="9">
    <source>
        <dbReference type="ARBA" id="ARBA00023180"/>
    </source>
</evidence>
<evidence type="ECO:0000256" key="10">
    <source>
        <dbReference type="ARBA" id="ARBA00023224"/>
    </source>
</evidence>
<dbReference type="EMBL" id="VSWD01000001">
    <property type="protein sequence ID" value="KAK3108223.1"/>
    <property type="molecule type" value="Genomic_DNA"/>
</dbReference>
<reference evidence="13" key="1">
    <citation type="submission" date="2019-08" db="EMBL/GenBank/DDBJ databases">
        <title>The improved chromosome-level genome for the pearl oyster Pinctada fucata martensii using PacBio sequencing and Hi-C.</title>
        <authorList>
            <person name="Zheng Z."/>
        </authorList>
    </citation>
    <scope>NUCLEOTIDE SEQUENCE</scope>
    <source>
        <strain evidence="13">ZZ-2019</strain>
        <tissue evidence="13">Adductor muscle</tissue>
    </source>
</reference>
<keyword evidence="8" id="KW-0675">Receptor</keyword>
<dbReference type="GO" id="GO:0004930">
    <property type="term" value="F:G protein-coupled receptor activity"/>
    <property type="evidence" value="ECO:0007669"/>
    <property type="project" value="UniProtKB-KW"/>
</dbReference>
<evidence type="ECO:0000256" key="8">
    <source>
        <dbReference type="ARBA" id="ARBA00023170"/>
    </source>
</evidence>
<gene>
    <name evidence="13" type="ORF">FSP39_003515</name>
</gene>
<evidence type="ECO:0000256" key="11">
    <source>
        <dbReference type="SAM" id="Phobius"/>
    </source>
</evidence>
<keyword evidence="6 11" id="KW-0472">Membrane</keyword>
<evidence type="ECO:0000256" key="2">
    <source>
        <dbReference type="ARBA" id="ARBA00022475"/>
    </source>
</evidence>
<dbReference type="Gene3D" id="1.20.1070.10">
    <property type="entry name" value="Rhodopsin 7-helix transmembrane proteins"/>
    <property type="match status" value="1"/>
</dbReference>
<keyword evidence="7" id="KW-1015">Disulfide bond</keyword>
<dbReference type="Pfam" id="PF00001">
    <property type="entry name" value="7tm_1"/>
    <property type="match status" value="1"/>
</dbReference>
<keyword evidence="10" id="KW-0807">Transducer</keyword>
<evidence type="ECO:0000256" key="5">
    <source>
        <dbReference type="ARBA" id="ARBA00023040"/>
    </source>
</evidence>
<evidence type="ECO:0000256" key="7">
    <source>
        <dbReference type="ARBA" id="ARBA00023157"/>
    </source>
</evidence>
<dbReference type="AlphaFoldDB" id="A0AA88YLM7"/>
<dbReference type="PANTHER" id="PTHR45695">
    <property type="entry name" value="LEUCOKININ RECEPTOR-RELATED"/>
    <property type="match status" value="1"/>
</dbReference>
<accession>A0AA88YLM7</accession>
<dbReference type="Proteomes" id="UP001186944">
    <property type="component" value="Unassembled WGS sequence"/>
</dbReference>
<keyword evidence="4 11" id="KW-1133">Transmembrane helix</keyword>
<evidence type="ECO:0000256" key="4">
    <source>
        <dbReference type="ARBA" id="ARBA00022989"/>
    </source>
</evidence>
<keyword evidence="5" id="KW-0297">G-protein coupled receptor</keyword>
<comment type="subcellular location">
    <subcellularLocation>
        <location evidence="1">Cell membrane</location>
        <topology evidence="1">Multi-pass membrane protein</topology>
    </subcellularLocation>
</comment>
<proteinExistence type="predicted"/>
<evidence type="ECO:0000313" key="14">
    <source>
        <dbReference type="Proteomes" id="UP001186944"/>
    </source>
</evidence>
<organism evidence="13 14">
    <name type="scientific">Pinctada imbricata</name>
    <name type="common">Atlantic pearl-oyster</name>
    <name type="synonym">Pinctada martensii</name>
    <dbReference type="NCBI Taxonomy" id="66713"/>
    <lineage>
        <taxon>Eukaryota</taxon>
        <taxon>Metazoa</taxon>
        <taxon>Spiralia</taxon>
        <taxon>Lophotrochozoa</taxon>
        <taxon>Mollusca</taxon>
        <taxon>Bivalvia</taxon>
        <taxon>Autobranchia</taxon>
        <taxon>Pteriomorphia</taxon>
        <taxon>Pterioida</taxon>
        <taxon>Pterioidea</taxon>
        <taxon>Pteriidae</taxon>
        <taxon>Pinctada</taxon>
    </lineage>
</organism>
<feature type="transmembrane region" description="Helical" evidence="11">
    <location>
        <begin position="173"/>
        <end position="193"/>
    </location>
</feature>
<keyword evidence="2" id="KW-1003">Cell membrane</keyword>
<dbReference type="GO" id="GO:0005886">
    <property type="term" value="C:plasma membrane"/>
    <property type="evidence" value="ECO:0007669"/>
    <property type="project" value="UniProtKB-SubCell"/>
</dbReference>
<sequence>MTADRYQAIVYPIQSMNWRSTRASTFVCIGVWIASFLLSLPFALYHEVQSQGGGLICTTNWPHPEWDKWFHLGVVLTTFVFPLTAIVICYVQILHHLWRGSKVKRNQRNVAEANGNAPSRSAAQLRRKKRVTRMVAIVILLFALCWSPVHFFTLWYKFDKNFNRSPELLGFKIFVHSLSYANSCVNPFVYAFMNEGFRKSFQRKFPTLSGWCRCMFRSHKDYQETSMIDKAVEARPGLESMTSTQSTTCGI</sequence>
<feature type="transmembrane region" description="Helical" evidence="11">
    <location>
        <begin position="23"/>
        <end position="45"/>
    </location>
</feature>
<evidence type="ECO:0000259" key="12">
    <source>
        <dbReference type="PROSITE" id="PS50262"/>
    </source>
</evidence>
<name>A0AA88YLM7_PINIB</name>
<feature type="transmembrane region" description="Helical" evidence="11">
    <location>
        <begin position="134"/>
        <end position="153"/>
    </location>
</feature>
<keyword evidence="3 11" id="KW-0812">Transmembrane</keyword>
<dbReference type="PANTHER" id="PTHR45695:SF23">
    <property type="entry name" value="GALANIN-LIKE G-PROTEIN COUPLED RECEPTOR NPR-9"/>
    <property type="match status" value="1"/>
</dbReference>
<comment type="caution">
    <text evidence="13">The sequence shown here is derived from an EMBL/GenBank/DDBJ whole genome shotgun (WGS) entry which is preliminary data.</text>
</comment>